<evidence type="ECO:0000313" key="4">
    <source>
        <dbReference type="Proteomes" id="UP000559010"/>
    </source>
</evidence>
<dbReference type="GO" id="GO:0008239">
    <property type="term" value="F:dipeptidyl-peptidase activity"/>
    <property type="evidence" value="ECO:0007669"/>
    <property type="project" value="TreeGrafter"/>
</dbReference>
<organism evidence="3 4">
    <name type="scientific">Marinigracilibium pacificum</name>
    <dbReference type="NCBI Taxonomy" id="2729599"/>
    <lineage>
        <taxon>Bacteria</taxon>
        <taxon>Pseudomonadati</taxon>
        <taxon>Bacteroidota</taxon>
        <taxon>Cytophagia</taxon>
        <taxon>Cytophagales</taxon>
        <taxon>Flammeovirgaceae</taxon>
        <taxon>Marinigracilibium</taxon>
    </lineage>
</organism>
<sequence length="735" mass="84208">MKQRLIAVLIVISVFAIDAQERYNSLRDALFGAGNLYGQSGPASVNWINDGEQFSFMDGNIIKQYDPSGNAESVIFDPSGKKLPGSDADFAYNSFQWSKDSKFILFKTNFRPVWRRSGISDYYLYSLSDESFKLVAKDAQTAQLSPDGTKVGYEREGNLFVYDLQAEKEIQLTNDAEDQFYNGRFGWAYEEEFGLAQAWSWSHDSKNIAFWQSDEREVPIFRMTDYQNTGQNEYVEVRYPKVGDTNPKVRIGVVDVESGSKEWMKVPMNDDYIPRIYWTADANKLAIVHLNRKQNHLKLFMSDIKTGESKVIMEEESNAWIDVFDFFAGIDHLFFFPEETEEFFWISDRDGYSHIYRYDYDGKLINQVTDGNWEVVFVHEVNAKSKTIYYSSTEQSPLERQLYSVKFNGKGKTRMTSEAGRHKIDFSPSSDMYLDYYSNVNTPNQVVLKSVKGNKTINHFVDNKKVSEYISSHIYAPKELFSFTTKDGQKLDGYMIKPIDFDESKSYPLVLNIYGGPGAQSVYNEFATNGWEQYLAQEGYVVVSVNNRGSGGYGSAFEKIVYEDLGNYESQDFVSTVTYLADTYSWIDGDNMAIRGHSYGGFMSSMTMLRHPGIFKVSIVGAPVTDWRLYDSIYAERYMGLIDGNDQKWINSSSQTYTGKLDGHMFIAHSTMDENVHVQNTFQLVKKLIDNGKDADLRIYPPGAHGVAYSGPSYVLLYQQYTDYLNKHLKSQQEQ</sequence>
<proteinExistence type="predicted"/>
<dbReference type="InterPro" id="IPR050278">
    <property type="entry name" value="Serine_Prot_S9B/DPPIV"/>
</dbReference>
<evidence type="ECO:0000313" key="3">
    <source>
        <dbReference type="EMBL" id="NMM49750.1"/>
    </source>
</evidence>
<accession>A0A848J5F5</accession>
<dbReference type="GO" id="GO:0006508">
    <property type="term" value="P:proteolysis"/>
    <property type="evidence" value="ECO:0007669"/>
    <property type="project" value="InterPro"/>
</dbReference>
<gene>
    <name evidence="3" type="ORF">HH304_15185</name>
</gene>
<evidence type="ECO:0000259" key="1">
    <source>
        <dbReference type="Pfam" id="PF00326"/>
    </source>
</evidence>
<dbReference type="EMBL" id="JABBNU010000009">
    <property type="protein sequence ID" value="NMM49750.1"/>
    <property type="molecule type" value="Genomic_DNA"/>
</dbReference>
<dbReference type="InterPro" id="IPR002469">
    <property type="entry name" value="Peptidase_S9B_N"/>
</dbReference>
<keyword evidence="3" id="KW-0378">Hydrolase</keyword>
<dbReference type="Gene3D" id="3.40.50.1820">
    <property type="entry name" value="alpha/beta hydrolase"/>
    <property type="match status" value="1"/>
</dbReference>
<dbReference type="Pfam" id="PF00930">
    <property type="entry name" value="DPPIV_N"/>
    <property type="match status" value="1"/>
</dbReference>
<keyword evidence="4" id="KW-1185">Reference proteome</keyword>
<dbReference type="PANTHER" id="PTHR11731:SF193">
    <property type="entry name" value="DIPEPTIDYL PEPTIDASE 9"/>
    <property type="match status" value="1"/>
</dbReference>
<name>A0A848J5F5_9BACT</name>
<protein>
    <submittedName>
        <fullName evidence="3">Alpha/beta fold hydrolase</fullName>
    </submittedName>
</protein>
<evidence type="ECO:0000259" key="2">
    <source>
        <dbReference type="Pfam" id="PF00930"/>
    </source>
</evidence>
<dbReference type="Pfam" id="PF00326">
    <property type="entry name" value="Peptidase_S9"/>
    <property type="match status" value="1"/>
</dbReference>
<dbReference type="InterPro" id="IPR001375">
    <property type="entry name" value="Peptidase_S9_cat"/>
</dbReference>
<dbReference type="PANTHER" id="PTHR11731">
    <property type="entry name" value="PROTEASE FAMILY S9B,C DIPEPTIDYL-PEPTIDASE IV-RELATED"/>
    <property type="match status" value="1"/>
</dbReference>
<dbReference type="Gene3D" id="2.140.10.30">
    <property type="entry name" value="Dipeptidylpeptidase IV, N-terminal domain"/>
    <property type="match status" value="1"/>
</dbReference>
<comment type="caution">
    <text evidence="3">The sequence shown here is derived from an EMBL/GenBank/DDBJ whole genome shotgun (WGS) entry which is preliminary data.</text>
</comment>
<dbReference type="SUPFAM" id="SSF53474">
    <property type="entry name" value="alpha/beta-Hydrolases"/>
    <property type="match status" value="1"/>
</dbReference>
<reference evidence="3 4" key="1">
    <citation type="submission" date="2020-04" db="EMBL/GenBank/DDBJ databases">
        <title>Flammeovirgaceae bacterium KN852 isolated from deep sea.</title>
        <authorList>
            <person name="Zhang D.-C."/>
        </authorList>
    </citation>
    <scope>NUCLEOTIDE SEQUENCE [LARGE SCALE GENOMIC DNA]</scope>
    <source>
        <strain evidence="3 4">KN852</strain>
    </source>
</reference>
<dbReference type="GO" id="GO:0008236">
    <property type="term" value="F:serine-type peptidase activity"/>
    <property type="evidence" value="ECO:0007669"/>
    <property type="project" value="InterPro"/>
</dbReference>
<feature type="domain" description="Dipeptidylpeptidase IV N-terminal" evidence="2">
    <location>
        <begin position="98"/>
        <end position="443"/>
    </location>
</feature>
<dbReference type="RefSeq" id="WP_169683156.1">
    <property type="nucleotide sequence ID" value="NZ_JABBNU010000009.1"/>
</dbReference>
<dbReference type="SUPFAM" id="SSF82171">
    <property type="entry name" value="DPP6 N-terminal domain-like"/>
    <property type="match status" value="1"/>
</dbReference>
<dbReference type="Proteomes" id="UP000559010">
    <property type="component" value="Unassembled WGS sequence"/>
</dbReference>
<dbReference type="AlphaFoldDB" id="A0A848J5F5"/>
<feature type="domain" description="Peptidase S9 prolyl oligopeptidase catalytic" evidence="1">
    <location>
        <begin position="533"/>
        <end position="731"/>
    </location>
</feature>
<dbReference type="InterPro" id="IPR029058">
    <property type="entry name" value="AB_hydrolase_fold"/>
</dbReference>